<dbReference type="Proteomes" id="UP000198717">
    <property type="component" value="Unassembled WGS sequence"/>
</dbReference>
<keyword evidence="5" id="KW-1185">Reference proteome</keyword>
<evidence type="ECO:0000313" key="5">
    <source>
        <dbReference type="Proteomes" id="UP000198717"/>
    </source>
</evidence>
<name>A0A511HEX6_9BACT</name>
<dbReference type="Proteomes" id="UP000321224">
    <property type="component" value="Unassembled WGS sequence"/>
</dbReference>
<feature type="signal peptide" evidence="2">
    <location>
        <begin position="1"/>
        <end position="22"/>
    </location>
</feature>
<evidence type="ECO:0000256" key="2">
    <source>
        <dbReference type="SAM" id="SignalP"/>
    </source>
</evidence>
<organism evidence="3 6">
    <name type="scientific">Myxococcus virescens</name>
    <dbReference type="NCBI Taxonomy" id="83456"/>
    <lineage>
        <taxon>Bacteria</taxon>
        <taxon>Pseudomonadati</taxon>
        <taxon>Myxococcota</taxon>
        <taxon>Myxococcia</taxon>
        <taxon>Myxococcales</taxon>
        <taxon>Cystobacterineae</taxon>
        <taxon>Myxococcaceae</taxon>
        <taxon>Myxococcus</taxon>
    </lineage>
</organism>
<feature type="chain" id="PRO_5023088648" description="Lipoprotein" evidence="2">
    <location>
        <begin position="23"/>
        <end position="86"/>
    </location>
</feature>
<feature type="region of interest" description="Disordered" evidence="1">
    <location>
        <begin position="27"/>
        <end position="86"/>
    </location>
</feature>
<accession>A0A511HEX6</accession>
<evidence type="ECO:0000313" key="6">
    <source>
        <dbReference type="Proteomes" id="UP000321224"/>
    </source>
</evidence>
<dbReference type="EMBL" id="FNAJ01000003">
    <property type="protein sequence ID" value="SDE00112.1"/>
    <property type="molecule type" value="Genomic_DNA"/>
</dbReference>
<proteinExistence type="predicted"/>
<evidence type="ECO:0000256" key="1">
    <source>
        <dbReference type="SAM" id="MobiDB-lite"/>
    </source>
</evidence>
<dbReference type="EMBL" id="BJVY01000021">
    <property type="protein sequence ID" value="GEL72025.1"/>
    <property type="molecule type" value="Genomic_DNA"/>
</dbReference>
<dbReference type="PROSITE" id="PS51257">
    <property type="entry name" value="PROKAR_LIPOPROTEIN"/>
    <property type="match status" value="1"/>
</dbReference>
<dbReference type="RefSeq" id="WP_090489847.1">
    <property type="nucleotide sequence ID" value="NZ_BJVY01000021.1"/>
</dbReference>
<sequence>MQGKGWKWLTLVGLGASLAAFTGCNEQSARENSRQVGREVGEATKEVQEGARKAAKEAHGAAREATQGFKEGRGGSGNPDAGVDAE</sequence>
<feature type="compositionally biased region" description="Basic and acidic residues" evidence="1">
    <location>
        <begin position="28"/>
        <end position="62"/>
    </location>
</feature>
<evidence type="ECO:0008006" key="7">
    <source>
        <dbReference type="Google" id="ProtNLM"/>
    </source>
</evidence>
<evidence type="ECO:0000313" key="4">
    <source>
        <dbReference type="EMBL" id="SDE00112.1"/>
    </source>
</evidence>
<comment type="caution">
    <text evidence="3">The sequence shown here is derived from an EMBL/GenBank/DDBJ whole genome shotgun (WGS) entry which is preliminary data.</text>
</comment>
<reference evidence="3 6" key="2">
    <citation type="submission" date="2019-07" db="EMBL/GenBank/DDBJ databases">
        <title>Whole genome shotgun sequence of Myxococcus virescens NBRC 100334.</title>
        <authorList>
            <person name="Hosoyama A."/>
            <person name="Uohara A."/>
            <person name="Ohji S."/>
            <person name="Ichikawa N."/>
        </authorList>
    </citation>
    <scope>NUCLEOTIDE SEQUENCE [LARGE SCALE GENOMIC DNA]</scope>
    <source>
        <strain evidence="3 6">NBRC 100334</strain>
    </source>
</reference>
<keyword evidence="2" id="KW-0732">Signal</keyword>
<protein>
    <recommendedName>
        <fullName evidence="7">Lipoprotein</fullName>
    </recommendedName>
</protein>
<gene>
    <name evidence="3" type="ORF">MVI01_38090</name>
    <name evidence="4" type="ORF">SAMN04488504_103603</name>
</gene>
<reference evidence="4 5" key="1">
    <citation type="submission" date="2016-10" db="EMBL/GenBank/DDBJ databases">
        <authorList>
            <person name="Varghese N."/>
            <person name="Submissions S."/>
        </authorList>
    </citation>
    <scope>NUCLEOTIDE SEQUENCE [LARGE SCALE GENOMIC DNA]</scope>
    <source>
        <strain evidence="4 5">DSM 2260</strain>
    </source>
</reference>
<dbReference type="AlphaFoldDB" id="A0A511HEX6"/>
<evidence type="ECO:0000313" key="3">
    <source>
        <dbReference type="EMBL" id="GEL72025.1"/>
    </source>
</evidence>